<dbReference type="OrthoDB" id="1450875at2"/>
<evidence type="ECO:0000313" key="2">
    <source>
        <dbReference type="EMBL" id="TYA74087.1"/>
    </source>
</evidence>
<dbReference type="Proteomes" id="UP000323930">
    <property type="component" value="Unassembled WGS sequence"/>
</dbReference>
<dbReference type="EMBL" id="VSDQ01000679">
    <property type="protein sequence ID" value="TYA74087.1"/>
    <property type="molecule type" value="Genomic_DNA"/>
</dbReference>
<protein>
    <submittedName>
        <fullName evidence="2">Uncharacterized protein</fullName>
    </submittedName>
</protein>
<reference evidence="2 3" key="1">
    <citation type="submission" date="2019-08" db="EMBL/GenBank/DDBJ databases">
        <title>Seonamhaeicola sediminis sp. nov., isolated from marine sediment.</title>
        <authorList>
            <person name="Cao W.R."/>
        </authorList>
    </citation>
    <scope>NUCLEOTIDE SEQUENCE [LARGE SCALE GENOMIC DNA]</scope>
    <source>
        <strain evidence="2 3">B011</strain>
    </source>
</reference>
<gene>
    <name evidence="2" type="ORF">FUA24_12125</name>
</gene>
<organism evidence="2 3">
    <name type="scientific">Seonamhaeicola marinus</name>
    <dbReference type="NCBI Taxonomy" id="1912246"/>
    <lineage>
        <taxon>Bacteria</taxon>
        <taxon>Pseudomonadati</taxon>
        <taxon>Bacteroidota</taxon>
        <taxon>Flavobacteriia</taxon>
        <taxon>Flavobacteriales</taxon>
        <taxon>Flavobacteriaceae</taxon>
    </lineage>
</organism>
<sequence>MKTFVILISAFLVFNLTSCATHVKARPAATKVTIIKTPPRHYKIVKVRGKRYYFWNGNHYRKTRKGYVITRV</sequence>
<proteinExistence type="predicted"/>
<evidence type="ECO:0000313" key="3">
    <source>
        <dbReference type="Proteomes" id="UP000323930"/>
    </source>
</evidence>
<keyword evidence="3" id="KW-1185">Reference proteome</keyword>
<feature type="signal peptide" evidence="1">
    <location>
        <begin position="1"/>
        <end position="20"/>
    </location>
</feature>
<feature type="chain" id="PRO_5022810150" evidence="1">
    <location>
        <begin position="21"/>
        <end position="72"/>
    </location>
</feature>
<name>A0A5D0HVB0_9FLAO</name>
<accession>A0A5D0HVB0</accession>
<dbReference type="AlphaFoldDB" id="A0A5D0HVB0"/>
<comment type="caution">
    <text evidence="2">The sequence shown here is derived from an EMBL/GenBank/DDBJ whole genome shotgun (WGS) entry which is preliminary data.</text>
</comment>
<dbReference type="RefSeq" id="WP_148542653.1">
    <property type="nucleotide sequence ID" value="NZ_VSDQ01000679.1"/>
</dbReference>
<evidence type="ECO:0000256" key="1">
    <source>
        <dbReference type="SAM" id="SignalP"/>
    </source>
</evidence>
<keyword evidence="1" id="KW-0732">Signal</keyword>